<dbReference type="InterPro" id="IPR027417">
    <property type="entry name" value="P-loop_NTPase"/>
</dbReference>
<proteinExistence type="predicted"/>
<accession>A0A087DKA0</accession>
<protein>
    <submittedName>
        <fullName evidence="2">IstB domain-containing protein ATP-binding protein</fullName>
    </submittedName>
</protein>
<comment type="caution">
    <text evidence="2">The sequence shown here is derived from an EMBL/GenBank/DDBJ whole genome shotgun (WGS) entry which is preliminary data.</text>
</comment>
<dbReference type="GeneID" id="97353280"/>
<dbReference type="InterPro" id="IPR002611">
    <property type="entry name" value="IstB_ATP-bd"/>
</dbReference>
<dbReference type="EMBL" id="JGZQ01000009">
    <property type="protein sequence ID" value="KFI95950.1"/>
    <property type="molecule type" value="Genomic_DNA"/>
</dbReference>
<dbReference type="Proteomes" id="UP000029091">
    <property type="component" value="Unassembled WGS sequence"/>
</dbReference>
<dbReference type="PANTHER" id="PTHR30050:SF4">
    <property type="entry name" value="ATP-BINDING PROTEIN RV3427C IN INSERTION SEQUENCE-RELATED"/>
    <property type="match status" value="1"/>
</dbReference>
<name>A0A087DKA0_BIFAD</name>
<dbReference type="InterPro" id="IPR003593">
    <property type="entry name" value="AAA+_ATPase"/>
</dbReference>
<dbReference type="SMART" id="SM00382">
    <property type="entry name" value="AAA"/>
    <property type="match status" value="1"/>
</dbReference>
<sequence>MDRAGLITLEQARAAGLSFDEPEPRACPHCGAALDPLGAALAGRVAWVSAAPCPCEGAASERESEARRRAALAAKEEAARREKALSRAGIPRRYWAAEADRPEFAEYIASFAGNGGAGLYIHGGVGAGKTHAASAMARLFAEAGYDVAFTTAKGMLERVKATFDEGGTEAAVARYAKCDVLVLDDLGKEDATEWSVGTVFSVLDARYEDMRPTIVTSNYAPGALADRLARRGERVTAEAIASRISQTCRTVYLGGRDRRRLG</sequence>
<keyword evidence="2" id="KW-0067">ATP-binding</keyword>
<dbReference type="SUPFAM" id="SSF52540">
    <property type="entry name" value="P-loop containing nucleoside triphosphate hydrolases"/>
    <property type="match status" value="1"/>
</dbReference>
<evidence type="ECO:0000313" key="2">
    <source>
        <dbReference type="EMBL" id="KFI95950.1"/>
    </source>
</evidence>
<evidence type="ECO:0000259" key="1">
    <source>
        <dbReference type="SMART" id="SM00382"/>
    </source>
</evidence>
<dbReference type="CDD" id="cd00009">
    <property type="entry name" value="AAA"/>
    <property type="match status" value="1"/>
</dbReference>
<dbReference type="AlphaFoldDB" id="A0A087DKA0"/>
<dbReference type="PANTHER" id="PTHR30050">
    <property type="entry name" value="CHROMOSOMAL REPLICATION INITIATOR PROTEIN DNAA"/>
    <property type="match status" value="1"/>
</dbReference>
<gene>
    <name evidence="2" type="ORF">BSTER_1661</name>
</gene>
<dbReference type="GO" id="GO:0006260">
    <property type="term" value="P:DNA replication"/>
    <property type="evidence" value="ECO:0007669"/>
    <property type="project" value="TreeGrafter"/>
</dbReference>
<feature type="domain" description="AAA+ ATPase" evidence="1">
    <location>
        <begin position="115"/>
        <end position="245"/>
    </location>
</feature>
<dbReference type="Gene3D" id="3.40.50.300">
    <property type="entry name" value="P-loop containing nucleotide triphosphate hydrolases"/>
    <property type="match status" value="1"/>
</dbReference>
<dbReference type="Pfam" id="PF01695">
    <property type="entry name" value="IstB_IS21"/>
    <property type="match status" value="1"/>
</dbReference>
<dbReference type="GO" id="GO:0005524">
    <property type="term" value="F:ATP binding"/>
    <property type="evidence" value="ECO:0007669"/>
    <property type="project" value="UniProtKB-KW"/>
</dbReference>
<evidence type="ECO:0000313" key="3">
    <source>
        <dbReference type="Proteomes" id="UP000029091"/>
    </source>
</evidence>
<organism evidence="2 3">
    <name type="scientific">Bifidobacterium adolescentis JCM 15918</name>
    <dbReference type="NCBI Taxonomy" id="1437612"/>
    <lineage>
        <taxon>Bacteria</taxon>
        <taxon>Bacillati</taxon>
        <taxon>Actinomycetota</taxon>
        <taxon>Actinomycetes</taxon>
        <taxon>Bifidobacteriales</taxon>
        <taxon>Bifidobacteriaceae</taxon>
        <taxon>Bifidobacterium</taxon>
    </lineage>
</organism>
<keyword evidence="2" id="KW-0547">Nucleotide-binding</keyword>
<dbReference type="RefSeq" id="WP_033500214.1">
    <property type="nucleotide sequence ID" value="NZ_JDUX01000013.1"/>
</dbReference>
<reference evidence="2 3" key="1">
    <citation type="submission" date="2014-03" db="EMBL/GenBank/DDBJ databases">
        <title>Genomics of Bifidobacteria.</title>
        <authorList>
            <person name="Ventura M."/>
            <person name="Milani C."/>
            <person name="Lugli G.A."/>
        </authorList>
    </citation>
    <scope>NUCLEOTIDE SEQUENCE [LARGE SCALE GENOMIC DNA]</scope>
    <source>
        <strain evidence="3">JCM 15918</strain>
    </source>
</reference>